<evidence type="ECO:0000259" key="2">
    <source>
        <dbReference type="PROSITE" id="PS50018"/>
    </source>
</evidence>
<dbReference type="PROSITE" id="PS50018">
    <property type="entry name" value="RAS_GTPASE_ACTIV_2"/>
    <property type="match status" value="1"/>
</dbReference>
<dbReference type="GeneID" id="85227806"/>
<organism evidence="3 4">
    <name type="scientific">Malassezia japonica</name>
    <dbReference type="NCBI Taxonomy" id="223818"/>
    <lineage>
        <taxon>Eukaryota</taxon>
        <taxon>Fungi</taxon>
        <taxon>Dikarya</taxon>
        <taxon>Basidiomycota</taxon>
        <taxon>Ustilaginomycotina</taxon>
        <taxon>Malasseziomycetes</taxon>
        <taxon>Malasseziales</taxon>
        <taxon>Malasseziaceae</taxon>
        <taxon>Malassezia</taxon>
    </lineage>
</organism>
<keyword evidence="4" id="KW-1185">Reference proteome</keyword>
<feature type="domain" description="Ras-GAP" evidence="2">
    <location>
        <begin position="1069"/>
        <end position="1231"/>
    </location>
</feature>
<dbReference type="Proteomes" id="UP001217754">
    <property type="component" value="Chromosome 9"/>
</dbReference>
<dbReference type="InterPro" id="IPR008936">
    <property type="entry name" value="Rho_GTPase_activation_prot"/>
</dbReference>
<evidence type="ECO:0000313" key="4">
    <source>
        <dbReference type="Proteomes" id="UP001217754"/>
    </source>
</evidence>
<feature type="compositionally biased region" description="Polar residues" evidence="1">
    <location>
        <begin position="23"/>
        <end position="33"/>
    </location>
</feature>
<dbReference type="InterPro" id="IPR001936">
    <property type="entry name" value="RasGAP_dom"/>
</dbReference>
<dbReference type="EMBL" id="CP119966">
    <property type="protein sequence ID" value="WFD41160.1"/>
    <property type="molecule type" value="Genomic_DNA"/>
</dbReference>
<dbReference type="SUPFAM" id="SSF48350">
    <property type="entry name" value="GTPase activation domain, GAP"/>
    <property type="match status" value="1"/>
</dbReference>
<gene>
    <name evidence="3" type="primary">IRA2</name>
    <name evidence="3" type="ORF">MJAP1_004155</name>
</gene>
<evidence type="ECO:0000313" key="3">
    <source>
        <dbReference type="EMBL" id="WFD41160.1"/>
    </source>
</evidence>
<protein>
    <submittedName>
        <fullName evidence="3">Ras GTPase activating protein ira2</fullName>
    </submittedName>
</protein>
<feature type="region of interest" description="Disordered" evidence="1">
    <location>
        <begin position="1"/>
        <end position="33"/>
    </location>
</feature>
<dbReference type="Gene3D" id="1.10.506.10">
    <property type="entry name" value="GTPase Activation - p120gap, domain 1"/>
    <property type="match status" value="1"/>
</dbReference>
<accession>A0AAF0JCC0</accession>
<dbReference type="Pfam" id="PF13716">
    <property type="entry name" value="CRAL_TRIO_2"/>
    <property type="match status" value="1"/>
</dbReference>
<reference evidence="3" key="1">
    <citation type="submission" date="2023-03" db="EMBL/GenBank/DDBJ databases">
        <title>Mating type loci evolution in Malassezia.</title>
        <authorList>
            <person name="Coelho M.A."/>
        </authorList>
    </citation>
    <scope>NUCLEOTIDE SEQUENCE</scope>
    <source>
        <strain evidence="3">CBS 9431</strain>
    </source>
</reference>
<evidence type="ECO:0000256" key="1">
    <source>
        <dbReference type="SAM" id="MobiDB-lite"/>
    </source>
</evidence>
<name>A0AAF0JCC0_9BASI</name>
<dbReference type="InterPro" id="IPR001251">
    <property type="entry name" value="CRAL-TRIO_dom"/>
</dbReference>
<sequence length="2226" mass="239768">MSRRPFELPRTPSPGYVLHEKQTGTPGSTHSAYVPPENSQRVTIGRAVRQLLGSITASPFPWRADQDAERSLQILLEESDHEIAIVVYECLCVIELFEIPSMDAQHAVAQLHRLLCLVRVLDACLVRYWASAEIAPLADGLAARLLETALALMQPLLRHEISALPLGAIDAPHSAPITPEAERMRAFSFGWRDTESLRERECEYAMLDVSEAVQSDIASTRAFFVLESTPMPAPIAFPTPADASDAPPLVVAAYLYRSLSRLVYFLSTTNHDMVFGRIRTAITQAPVTHDERRTAAEIRLLECANVHHHDLTKLLPLIGTSLNALGKRPLYAVVCVALRRAIVRATVYHPHETPALESEAYATFDALYSAADSMRRRYLLWPMLAALLSLCPMAHGALLHVRTRLEVHSKKASFLEALQNQLTSPKLGVLAAYSLVVCARLLSYRPGKETRALAVSIVSPVATRAMDWARNARLLSLSEARLLSELVATLVFLDCHTVAMQIVQPAVQCSAGALCIIHALYTIASHRRWDDRLSTYAPIFRAHLRTAAHGRERRIWVSALHPLDASLEQAFFYAVLQLAMLEPQILLQGEQGEDLLAVLLRIPPGATFAPLHHITARFLYTHATSEMALALRPSEGALIQSAATRVLQADSYASLWHEVHAMSYLVRRTRPGALDAELMHHTCLAATVYALCMLDMPVHRAAHELAHAIGTHIADPSPHLPLVQIFRTLPRLAPPEVTAEHVCASVRHTPAARVAWNAVLVVWQPFVRQSGNERAMRLYARFLATTADAECTAIVPPLATLVLRGDAAARDTAAILLAKIPSKLVLLTAQRVRETSIPDTRAAAGLWLAMLEVIAARSDLPASAELADMLAQCAERAAPATHPEARVAVCRIVLVLCADEAATARGALALRILPWTDAPQASVRRAAVQALVPLTHGTIVVNDAMDESHADALRRRIALYVHGLLRAVRRSDDATDAETAIKALTQILRTHPTYIQTEAPALVLRAHPAERAALLHACAAIWPVIPAEAGKHEPLISHDVAHALVCACTSQAPALEEALAGVVDDECALVCSLLGTEIESCTSEDLLLRSNSTRLSVATAYLRRFSYSDIRIIITQIVGHIAALPTVLNAETEQGRVWLLATTDWVIGQLSVTASGTTNLVRRVCAAVRAHTARHFSSRTAPYRALAALMMLRVLGPALATPESIGVKLPERATLRRELVLLSKVLLALAQGGFPKHRDAHLTALNPHLKGPQRDLIAVLDKLCDPDEGMALPVVHRPPLADRAYLYTCLAEHAEAIVQRHPGLANDVHRTLAVLPPPSRELRLQRALHSDATSAYETLMRAHSGRDTSALHRIVYETHIDGRRIVSFVAARLPVSRTDLALLAYHTLHILGSGGPCDMLLDMSLATSANLPPMQWVVYMLSVVPRAVLAQARSLVVLNASTPLRQFLRAWTELEWPGRVVFATSLAEVSPLAPADALPSATYALLQCPPEHEWSVSLHDGRLAPIMATLKVCDSHLVITSTQPVSLGKLSGRTCDIIALSGVYVMVEGSVLVLDEKACTLYVGSSEAPRIGDVVRAAQARRGVVLGAPLRSPPRSPKAVLHGAALWHTAAEQVSARSAAAALLRAAGGENGILPAYTLPHAMPAPPVPSAAYAYAMILTTLDLCAACGSDACVALTYVAPLLARVNHAPHVDLRALFTSALMVWAAIPTLRATLSTGFWAPLQYAPDLYNGLLDACLDVTPMQSASSMLHAVLDALGAVNAPPLHMLLLRRIQQSLQEPLPVWRKVDVLVHLLAVQILTPGTPVQPHLPSLLCFILLLAHRMPFLNEGIARTAHNTLYVLQRETKSTAYALLLPKLAASIAEGEGDHDHATVNDTAGTALTAVACEILALAAPESEPELVRLVADYAARGGVQAQAFRVLSSLHGAGVAEAHLAVQALAEVHRPAVAGAAALCSASLMECIPHMVPALFWAGLAMVQSGDKSLAIPGLYLAQTAAERLPARDADTLLSTRRTSEAYALDAAYGVNADRDLGFALATVLYRPLTAPGTARITQKLLVRLLMLFASPDGSVDSRQTGILLLLCLSDPTNASSYVQAARLAPSVAEAWRAAPQLPSGSAALLAVGLAAALLRYVPSPTLHPLCAYLVRAGEANVACAALLQGPLAVYWAGEDAVSIPALRTLQRQSSNAPGASAQLLSQLGFPALMPHAAPDAPAASAAWLRRLVALL</sequence>
<dbReference type="RefSeq" id="XP_060124057.1">
    <property type="nucleotide sequence ID" value="XM_060268074.1"/>
</dbReference>
<proteinExistence type="predicted"/>
<dbReference type="Gene3D" id="3.40.525.10">
    <property type="entry name" value="CRAL-TRIO lipid binding domain"/>
    <property type="match status" value="1"/>
</dbReference>
<dbReference type="InterPro" id="IPR036865">
    <property type="entry name" value="CRAL-TRIO_dom_sf"/>
</dbReference>